<name>A0A0A3JK68_9BACI</name>
<dbReference type="InterPro" id="IPR045851">
    <property type="entry name" value="AMP-bd_C_sf"/>
</dbReference>
<keyword evidence="3" id="KW-0436">Ligase</keyword>
<dbReference type="InterPro" id="IPR020845">
    <property type="entry name" value="AMP-binding_CS"/>
</dbReference>
<dbReference type="PROSITE" id="PS00455">
    <property type="entry name" value="AMP_BINDING"/>
    <property type="match status" value="1"/>
</dbReference>
<evidence type="ECO:0000313" key="4">
    <source>
        <dbReference type="Proteomes" id="UP000030437"/>
    </source>
</evidence>
<feature type="domain" description="AMP-dependent synthetase/ligase" evidence="1">
    <location>
        <begin position="8"/>
        <end position="365"/>
    </location>
</feature>
<proteinExistence type="predicted"/>
<dbReference type="InterPro" id="IPR050237">
    <property type="entry name" value="ATP-dep_AMP-bd_enzyme"/>
</dbReference>
<dbReference type="STRING" id="1220589.CD32_03530"/>
<sequence length="504" mass="55691">MNSSNLLARNARKYPASEAVISMGRRVSYQELDVFVTKFSHALQSQGIEKGDRVVLFMPNVLEFVIGYFAIQRIGAIVVPINAKFSLREVEFVMTHSEAKCIIVHEMLFSIVSPLTFGDIKIKTGSPANDWLGMEKLMEQTDTSIIPCALLEDDLSTILYTSGTTGDPKGVLFSYRNILTVANMIAVEMEVKPESRMLLMMPLSHSAPLHLFLMAAFVVGCTSVLTPTFTPDLLIDSVVNEQTTHFFGAPVAYLLTAQHPRLAVSDLSSMKWWVYGGAPLSKKEALMIAEKFRTDRLVSVYGLTEAGPSGSLLLPKEHPHKAGSIGCRAPLGTEIRIVDEDGYDVPKGEIGEIVLYGEGNMQGYYKNEEATATAFIDGWLRTGDLARMDEEGYLWIVDRKKDIIISGGITIYPKEIEEIMLQFGDLAEAAVVGVPHPEWGETVKAVFSAPSIIDITMLQEFLHEHLAGYKVPRIFEQVDSLPRNASRKILKQQLKGGVLNESIG</sequence>
<evidence type="ECO:0000313" key="3">
    <source>
        <dbReference type="EMBL" id="KGR87382.1"/>
    </source>
</evidence>
<accession>A0A0A3JK68</accession>
<protein>
    <submittedName>
        <fullName evidence="3">O-succinylbenzoate--CoA ligase</fullName>
    </submittedName>
</protein>
<dbReference type="Gene3D" id="3.30.300.30">
    <property type="match status" value="1"/>
</dbReference>
<dbReference type="Pfam" id="PF00501">
    <property type="entry name" value="AMP-binding"/>
    <property type="match status" value="1"/>
</dbReference>
<gene>
    <name evidence="3" type="ORF">CD32_03530</name>
</gene>
<dbReference type="InterPro" id="IPR025110">
    <property type="entry name" value="AMP-bd_C"/>
</dbReference>
<dbReference type="eggNOG" id="COG0318">
    <property type="taxonomic scope" value="Bacteria"/>
</dbReference>
<evidence type="ECO:0000259" key="1">
    <source>
        <dbReference type="Pfam" id="PF00501"/>
    </source>
</evidence>
<dbReference type="PANTHER" id="PTHR43767:SF1">
    <property type="entry name" value="NONRIBOSOMAL PEPTIDE SYNTHASE PES1 (EUROFUNG)-RELATED"/>
    <property type="match status" value="1"/>
</dbReference>
<comment type="caution">
    <text evidence="3">The sequence shown here is derived from an EMBL/GenBank/DDBJ whole genome shotgun (WGS) entry which is preliminary data.</text>
</comment>
<evidence type="ECO:0000259" key="2">
    <source>
        <dbReference type="Pfam" id="PF13193"/>
    </source>
</evidence>
<dbReference type="PANTHER" id="PTHR43767">
    <property type="entry name" value="LONG-CHAIN-FATTY-ACID--COA LIGASE"/>
    <property type="match status" value="1"/>
</dbReference>
<dbReference type="Proteomes" id="UP000030437">
    <property type="component" value="Unassembled WGS sequence"/>
</dbReference>
<organism evidence="3 4">
    <name type="scientific">Lysinibacillus odysseyi 34hs-1 = NBRC 100172</name>
    <dbReference type="NCBI Taxonomy" id="1220589"/>
    <lineage>
        <taxon>Bacteria</taxon>
        <taxon>Bacillati</taxon>
        <taxon>Bacillota</taxon>
        <taxon>Bacilli</taxon>
        <taxon>Bacillales</taxon>
        <taxon>Bacillaceae</taxon>
        <taxon>Lysinibacillus</taxon>
    </lineage>
</organism>
<dbReference type="OrthoDB" id="9765680at2"/>
<dbReference type="SUPFAM" id="SSF56801">
    <property type="entry name" value="Acetyl-CoA synthetase-like"/>
    <property type="match status" value="1"/>
</dbReference>
<dbReference type="GO" id="GO:0016878">
    <property type="term" value="F:acid-thiol ligase activity"/>
    <property type="evidence" value="ECO:0007669"/>
    <property type="project" value="UniProtKB-ARBA"/>
</dbReference>
<keyword evidence="4" id="KW-1185">Reference proteome</keyword>
<feature type="domain" description="AMP-binding enzyme C-terminal" evidence="2">
    <location>
        <begin position="415"/>
        <end position="488"/>
    </location>
</feature>
<reference evidence="3 4" key="1">
    <citation type="submission" date="2014-02" db="EMBL/GenBank/DDBJ databases">
        <title>Draft genome sequence of Lysinibacillus odysseyi NBRC 100172.</title>
        <authorList>
            <person name="Zhang F."/>
            <person name="Wang G."/>
            <person name="Zhang L."/>
        </authorList>
    </citation>
    <scope>NUCLEOTIDE SEQUENCE [LARGE SCALE GENOMIC DNA]</scope>
    <source>
        <strain evidence="3 4">NBRC 100172</strain>
    </source>
</reference>
<dbReference type="InterPro" id="IPR000873">
    <property type="entry name" value="AMP-dep_synth/lig_dom"/>
</dbReference>
<dbReference type="Gene3D" id="3.40.50.12780">
    <property type="entry name" value="N-terminal domain of ligase-like"/>
    <property type="match status" value="1"/>
</dbReference>
<dbReference type="Pfam" id="PF13193">
    <property type="entry name" value="AMP-binding_C"/>
    <property type="match status" value="1"/>
</dbReference>
<dbReference type="EMBL" id="JPVP01000047">
    <property type="protein sequence ID" value="KGR87382.1"/>
    <property type="molecule type" value="Genomic_DNA"/>
</dbReference>
<dbReference type="InterPro" id="IPR042099">
    <property type="entry name" value="ANL_N_sf"/>
</dbReference>
<dbReference type="AlphaFoldDB" id="A0A0A3JK68"/>
<dbReference type="RefSeq" id="WP_036151290.1">
    <property type="nucleotide sequence ID" value="NZ_AVCX01000016.1"/>
</dbReference>